<dbReference type="InterPro" id="IPR007344">
    <property type="entry name" value="GrpB/CoaE"/>
</dbReference>
<evidence type="ECO:0000313" key="2">
    <source>
        <dbReference type="Proteomes" id="UP000595897"/>
    </source>
</evidence>
<dbReference type="KEGG" id="ahb:bsdtb5_41980"/>
<dbReference type="Gene3D" id="3.30.460.10">
    <property type="entry name" value="Beta Polymerase, domain 2"/>
    <property type="match status" value="1"/>
</dbReference>
<dbReference type="Proteomes" id="UP000595897">
    <property type="component" value="Chromosome"/>
</dbReference>
<reference evidence="1 2" key="1">
    <citation type="submission" date="2020-11" db="EMBL/GenBank/DDBJ databases">
        <title>Draft genome sequencing of a Lachnospiraceae strain isolated from anoxic soil subjected to BSD treatment.</title>
        <authorList>
            <person name="Uek A."/>
            <person name="Tonouchi A."/>
        </authorList>
    </citation>
    <scope>NUCLEOTIDE SEQUENCE [LARGE SCALE GENOMIC DNA]</scope>
    <source>
        <strain evidence="1 2">TB5</strain>
    </source>
</reference>
<dbReference type="PANTHER" id="PTHR34822:SF1">
    <property type="entry name" value="GRPB FAMILY PROTEIN"/>
    <property type="match status" value="1"/>
</dbReference>
<name>A0A7R7IGA6_9FIRM</name>
<evidence type="ECO:0000313" key="1">
    <source>
        <dbReference type="EMBL" id="BCN32903.1"/>
    </source>
</evidence>
<dbReference type="PANTHER" id="PTHR34822">
    <property type="entry name" value="GRPB DOMAIN PROTEIN (AFU_ORTHOLOGUE AFUA_1G01530)"/>
    <property type="match status" value="1"/>
</dbReference>
<protein>
    <recommendedName>
        <fullName evidence="3">GrpB family protein</fullName>
    </recommendedName>
</protein>
<dbReference type="InterPro" id="IPR043519">
    <property type="entry name" value="NT_sf"/>
</dbReference>
<dbReference type="EMBL" id="AP024169">
    <property type="protein sequence ID" value="BCN32903.1"/>
    <property type="molecule type" value="Genomic_DNA"/>
</dbReference>
<proteinExistence type="predicted"/>
<dbReference type="AlphaFoldDB" id="A0A7R7IGA6"/>
<dbReference type="SUPFAM" id="SSF81301">
    <property type="entry name" value="Nucleotidyltransferase"/>
    <property type="match status" value="1"/>
</dbReference>
<sequence>MPRKMLVVPYDNSWDEMYEKEKVLLSSILGNLIIDIQHFGSTAVKGLSAKPIIDIMIVVNDIMQIDVFNSILKQYGYNARGENGIVGRRYFVKLNQDNIDVHTHHLHIYQKGNSHISDELMFRDYLRINNEALKEYERIKKDASVKFRYSPSEYVEAKTDCVTHIMVKAKDYFGRIS</sequence>
<evidence type="ECO:0008006" key="3">
    <source>
        <dbReference type="Google" id="ProtNLM"/>
    </source>
</evidence>
<gene>
    <name evidence="1" type="ORF">bsdtb5_41980</name>
</gene>
<keyword evidence="2" id="KW-1185">Reference proteome</keyword>
<dbReference type="RefSeq" id="WP_271713906.1">
    <property type="nucleotide sequence ID" value="NZ_AP024169.1"/>
</dbReference>
<organism evidence="1 2">
    <name type="scientific">Anaeromicropila herbilytica</name>
    <dbReference type="NCBI Taxonomy" id="2785025"/>
    <lineage>
        <taxon>Bacteria</taxon>
        <taxon>Bacillati</taxon>
        <taxon>Bacillota</taxon>
        <taxon>Clostridia</taxon>
        <taxon>Lachnospirales</taxon>
        <taxon>Lachnospiraceae</taxon>
        <taxon>Anaeromicropila</taxon>
    </lineage>
</organism>
<dbReference type="Pfam" id="PF04229">
    <property type="entry name" value="GrpB"/>
    <property type="match status" value="1"/>
</dbReference>
<accession>A0A7R7IGA6</accession>